<dbReference type="SUPFAM" id="SSF56300">
    <property type="entry name" value="Metallo-dependent phosphatases"/>
    <property type="match status" value="2"/>
</dbReference>
<sequence>MIQRPKHSTATPSLKREIFFGGFERGKTMPSHADLDRQIEHLMECKPLSEAEVKALCDQARTVLVEEWNVQPVKCPVTVCGDIHGQFYDLVELFRIGGNAPDTNYLFMGDYVGGSNFELLVSAVPTQHLLGREQFCGTCFLPSPFLPPSDVIAVCLTIRILLMAVMILKVLLLDLDILYWECGYSFTLWAVSYNGLNFREGHYVEQLKYRGYYSVETVTLLVALKVRYRDRITLTRGNHESRQITQVYGFYDECLRKYGNANVWKYFTDLFDYLPLTALIESQIFCLHGGLSPSLDTLDNIRALDRIQEVPHEGPMCDLLWSDPDDRCGWGISPRGAGYTFGQDIAAQFNHTNGLSLISRAHQLIMEGYNWCQDKNVVTVFSAPNYCYRCGNMAAIMEIGENMEQNFLQFDPAPRQIEPDTTRKTPDYFL</sequence>
<proteinExistence type="predicted"/>
<keyword evidence="8" id="KW-1185">Reference proteome</keyword>
<dbReference type="SMART" id="SM00156">
    <property type="entry name" value="PP2Ac"/>
    <property type="match status" value="1"/>
</dbReference>
<evidence type="ECO:0000256" key="1">
    <source>
        <dbReference type="ARBA" id="ARBA00013081"/>
    </source>
</evidence>
<keyword evidence="3" id="KW-0378">Hydrolase</keyword>
<evidence type="ECO:0000256" key="2">
    <source>
        <dbReference type="ARBA" id="ARBA00022723"/>
    </source>
</evidence>
<accession>A0A444ZV74</accession>
<dbReference type="CDD" id="cd07415">
    <property type="entry name" value="MPP_PP2A_PP4_PP6"/>
    <property type="match status" value="1"/>
</dbReference>
<evidence type="ECO:0000256" key="3">
    <source>
        <dbReference type="ARBA" id="ARBA00022801"/>
    </source>
</evidence>
<keyword evidence="2" id="KW-0479">Metal-binding</keyword>
<protein>
    <recommendedName>
        <fullName evidence="1">protein-serine/threonine phosphatase</fullName>
        <ecNumber evidence="1">3.1.3.16</ecNumber>
    </recommendedName>
</protein>
<dbReference type="EC" id="3.1.3.16" evidence="1"/>
<evidence type="ECO:0000256" key="5">
    <source>
        <dbReference type="PIRSR" id="PIRSR033096-1"/>
    </source>
</evidence>
<dbReference type="GO" id="GO:0046872">
    <property type="term" value="F:metal ion binding"/>
    <property type="evidence" value="ECO:0007669"/>
    <property type="project" value="UniProtKB-KW"/>
</dbReference>
<dbReference type="PIRSF" id="PIRSF033096">
    <property type="entry name" value="PPPtase_5"/>
    <property type="match status" value="1"/>
</dbReference>
<dbReference type="PANTHER" id="PTHR45619">
    <property type="entry name" value="SERINE/THREONINE-PROTEIN PHOSPHATASE PP2A-RELATED"/>
    <property type="match status" value="1"/>
</dbReference>
<dbReference type="GO" id="GO:0004722">
    <property type="term" value="F:protein serine/threonine phosphatase activity"/>
    <property type="evidence" value="ECO:0007669"/>
    <property type="project" value="UniProtKB-EC"/>
</dbReference>
<dbReference type="Gene3D" id="3.60.21.10">
    <property type="match status" value="2"/>
</dbReference>
<dbReference type="AlphaFoldDB" id="A0A444ZV74"/>
<dbReference type="InterPro" id="IPR004843">
    <property type="entry name" value="Calcineurin-like_PHP"/>
</dbReference>
<dbReference type="EMBL" id="SDMP01000013">
    <property type="protein sequence ID" value="RYR18036.1"/>
    <property type="molecule type" value="Genomic_DNA"/>
</dbReference>
<feature type="active site" description="Proton donor/acceptor" evidence="5">
    <location>
        <position position="239"/>
    </location>
</feature>
<evidence type="ECO:0000256" key="4">
    <source>
        <dbReference type="ARBA" id="ARBA00023211"/>
    </source>
</evidence>
<name>A0A444ZV74_ARAHY</name>
<dbReference type="STRING" id="3818.A0A444ZV74"/>
<dbReference type="InterPro" id="IPR006186">
    <property type="entry name" value="Ser/Thr-sp_prot-phosphatase"/>
</dbReference>
<organism evidence="7 8">
    <name type="scientific">Arachis hypogaea</name>
    <name type="common">Peanut</name>
    <dbReference type="NCBI Taxonomy" id="3818"/>
    <lineage>
        <taxon>Eukaryota</taxon>
        <taxon>Viridiplantae</taxon>
        <taxon>Streptophyta</taxon>
        <taxon>Embryophyta</taxon>
        <taxon>Tracheophyta</taxon>
        <taxon>Spermatophyta</taxon>
        <taxon>Magnoliopsida</taxon>
        <taxon>eudicotyledons</taxon>
        <taxon>Gunneridae</taxon>
        <taxon>Pentapetalae</taxon>
        <taxon>rosids</taxon>
        <taxon>fabids</taxon>
        <taxon>Fabales</taxon>
        <taxon>Fabaceae</taxon>
        <taxon>Papilionoideae</taxon>
        <taxon>50 kb inversion clade</taxon>
        <taxon>dalbergioids sensu lato</taxon>
        <taxon>Dalbergieae</taxon>
        <taxon>Pterocarpus clade</taxon>
        <taxon>Arachis</taxon>
    </lineage>
</organism>
<evidence type="ECO:0000313" key="7">
    <source>
        <dbReference type="EMBL" id="RYR18036.1"/>
    </source>
</evidence>
<evidence type="ECO:0000313" key="8">
    <source>
        <dbReference type="Proteomes" id="UP000289738"/>
    </source>
</evidence>
<reference evidence="7 8" key="1">
    <citation type="submission" date="2019-01" db="EMBL/GenBank/DDBJ databases">
        <title>Sequencing of cultivated peanut Arachis hypogaea provides insights into genome evolution and oil improvement.</title>
        <authorList>
            <person name="Chen X."/>
        </authorList>
    </citation>
    <scope>NUCLEOTIDE SEQUENCE [LARGE SCALE GENOMIC DNA]</scope>
    <source>
        <strain evidence="8">cv. Fuhuasheng</strain>
        <tissue evidence="7">Leaves</tissue>
    </source>
</reference>
<keyword evidence="4" id="KW-0464">Manganese</keyword>
<gene>
    <name evidence="7" type="ORF">Ahy_B03g062670</name>
</gene>
<feature type="domain" description="Serine/threonine specific protein phosphatases" evidence="6">
    <location>
        <begin position="48"/>
        <end position="414"/>
    </location>
</feature>
<evidence type="ECO:0000259" key="6">
    <source>
        <dbReference type="SMART" id="SM00156"/>
    </source>
</evidence>
<dbReference type="PRINTS" id="PR00114">
    <property type="entry name" value="STPHPHTASE"/>
</dbReference>
<dbReference type="Proteomes" id="UP000289738">
    <property type="component" value="Chromosome B03"/>
</dbReference>
<comment type="caution">
    <text evidence="7">The sequence shown here is derived from an EMBL/GenBank/DDBJ whole genome shotgun (WGS) entry which is preliminary data.</text>
</comment>
<dbReference type="InterPro" id="IPR047129">
    <property type="entry name" value="PPA2-like"/>
</dbReference>
<dbReference type="Pfam" id="PF00149">
    <property type="entry name" value="Metallophos"/>
    <property type="match status" value="2"/>
</dbReference>
<dbReference type="InterPro" id="IPR029052">
    <property type="entry name" value="Metallo-depent_PP-like"/>
</dbReference>